<comment type="caution">
    <text evidence="2">The sequence shown here is derived from an EMBL/GenBank/DDBJ whole genome shotgun (WGS) entry which is preliminary data.</text>
</comment>
<dbReference type="EMBL" id="QJTF01000008">
    <property type="protein sequence ID" value="PYE88151.1"/>
    <property type="molecule type" value="Genomic_DNA"/>
</dbReference>
<protein>
    <recommendedName>
        <fullName evidence="4">Hemolysin XhlA</fullName>
    </recommendedName>
</protein>
<keyword evidence="1" id="KW-0812">Transmembrane</keyword>
<accession>A0A318T2H7</accession>
<sequence>MDENLNFSGGGDTFNGMEARVAKLEAAFEHIQVDISDIKSDIRGIRADAREDIRGLRSEARADFRLLFGCIITVAIGLAGMMAKGFGWF</sequence>
<gene>
    <name evidence="2" type="ORF">C7477_10822</name>
</gene>
<evidence type="ECO:0008006" key="4">
    <source>
        <dbReference type="Google" id="ProtNLM"/>
    </source>
</evidence>
<keyword evidence="3" id="KW-1185">Reference proteome</keyword>
<organism evidence="2 3">
    <name type="scientific">Phyllobacterium leguminum</name>
    <dbReference type="NCBI Taxonomy" id="314237"/>
    <lineage>
        <taxon>Bacteria</taxon>
        <taxon>Pseudomonadati</taxon>
        <taxon>Pseudomonadota</taxon>
        <taxon>Alphaproteobacteria</taxon>
        <taxon>Hyphomicrobiales</taxon>
        <taxon>Phyllobacteriaceae</taxon>
        <taxon>Phyllobacterium</taxon>
    </lineage>
</organism>
<dbReference type="AlphaFoldDB" id="A0A318T2H7"/>
<evidence type="ECO:0000313" key="2">
    <source>
        <dbReference type="EMBL" id="PYE88151.1"/>
    </source>
</evidence>
<dbReference type="Proteomes" id="UP000247454">
    <property type="component" value="Unassembled WGS sequence"/>
</dbReference>
<feature type="transmembrane region" description="Helical" evidence="1">
    <location>
        <begin position="64"/>
        <end position="83"/>
    </location>
</feature>
<reference evidence="2 3" key="1">
    <citation type="submission" date="2018-06" db="EMBL/GenBank/DDBJ databases">
        <title>Genomic Encyclopedia of Type Strains, Phase III (KMG-III): the genomes of soil and plant-associated and newly described type strains.</title>
        <authorList>
            <person name="Whitman W."/>
        </authorList>
    </citation>
    <scope>NUCLEOTIDE SEQUENCE [LARGE SCALE GENOMIC DNA]</scope>
    <source>
        <strain evidence="2 3">ORS 1419</strain>
    </source>
</reference>
<dbReference type="RefSeq" id="WP_210206135.1">
    <property type="nucleotide sequence ID" value="NZ_QJTF01000008.1"/>
</dbReference>
<proteinExistence type="predicted"/>
<keyword evidence="1" id="KW-1133">Transmembrane helix</keyword>
<keyword evidence="1" id="KW-0472">Membrane</keyword>
<evidence type="ECO:0000256" key="1">
    <source>
        <dbReference type="SAM" id="Phobius"/>
    </source>
</evidence>
<evidence type="ECO:0000313" key="3">
    <source>
        <dbReference type="Proteomes" id="UP000247454"/>
    </source>
</evidence>
<name>A0A318T2H7_9HYPH</name>